<evidence type="ECO:0000313" key="9">
    <source>
        <dbReference type="EMBL" id="KAK8392983.1"/>
    </source>
</evidence>
<dbReference type="InterPro" id="IPR004843">
    <property type="entry name" value="Calcineurin-like_PHP"/>
</dbReference>
<dbReference type="InterPro" id="IPR011001">
    <property type="entry name" value="Saposin-like"/>
</dbReference>
<evidence type="ECO:0000256" key="1">
    <source>
        <dbReference type="ARBA" id="ARBA00022801"/>
    </source>
</evidence>
<name>A0AAW0TYX5_SCYPA</name>
<reference evidence="9 10" key="1">
    <citation type="submission" date="2023-03" db="EMBL/GenBank/DDBJ databases">
        <title>High-quality genome of Scylla paramamosain provides insights in environmental adaptation.</title>
        <authorList>
            <person name="Zhang L."/>
        </authorList>
    </citation>
    <scope>NUCLEOTIDE SEQUENCE [LARGE SCALE GENOMIC DNA]</scope>
    <source>
        <strain evidence="9">LZ_2023a</strain>
        <tissue evidence="9">Muscle</tissue>
    </source>
</reference>
<dbReference type="AlphaFoldDB" id="A0AAW0TYX5"/>
<dbReference type="Pfam" id="PF00149">
    <property type="entry name" value="Metallophos"/>
    <property type="match status" value="1"/>
</dbReference>
<dbReference type="PANTHER" id="PTHR10340">
    <property type="entry name" value="SPHINGOMYELIN PHOSPHODIESTERASE"/>
    <property type="match status" value="1"/>
</dbReference>
<keyword evidence="7" id="KW-0732">Signal</keyword>
<dbReference type="SUPFAM" id="SSF47862">
    <property type="entry name" value="Saposin"/>
    <property type="match status" value="1"/>
</dbReference>
<keyword evidence="3" id="KW-0325">Glycoprotein</keyword>
<evidence type="ECO:0000256" key="3">
    <source>
        <dbReference type="ARBA" id="ARBA00023180"/>
    </source>
</evidence>
<dbReference type="GO" id="GO:0046513">
    <property type="term" value="P:ceramide biosynthetic process"/>
    <property type="evidence" value="ECO:0007669"/>
    <property type="project" value="TreeGrafter"/>
</dbReference>
<dbReference type="PROSITE" id="PS50015">
    <property type="entry name" value="SAP_B"/>
    <property type="match status" value="1"/>
</dbReference>
<evidence type="ECO:0000313" key="10">
    <source>
        <dbReference type="Proteomes" id="UP001487740"/>
    </source>
</evidence>
<dbReference type="GO" id="GO:0006685">
    <property type="term" value="P:sphingomyelin catabolic process"/>
    <property type="evidence" value="ECO:0007669"/>
    <property type="project" value="TreeGrafter"/>
</dbReference>
<keyword evidence="2" id="KW-1015">Disulfide bond</keyword>
<feature type="domain" description="Saposin B-type" evidence="8">
    <location>
        <begin position="65"/>
        <end position="150"/>
    </location>
</feature>
<feature type="region of interest" description="Disordered" evidence="6">
    <location>
        <begin position="394"/>
        <end position="436"/>
    </location>
</feature>
<protein>
    <recommendedName>
        <fullName evidence="8">Saposin B-type domain-containing protein</fullName>
    </recommendedName>
</protein>
<organism evidence="9 10">
    <name type="scientific">Scylla paramamosain</name>
    <name type="common">Mud crab</name>
    <dbReference type="NCBI Taxonomy" id="85552"/>
    <lineage>
        <taxon>Eukaryota</taxon>
        <taxon>Metazoa</taxon>
        <taxon>Ecdysozoa</taxon>
        <taxon>Arthropoda</taxon>
        <taxon>Crustacea</taxon>
        <taxon>Multicrustacea</taxon>
        <taxon>Malacostraca</taxon>
        <taxon>Eumalacostraca</taxon>
        <taxon>Eucarida</taxon>
        <taxon>Decapoda</taxon>
        <taxon>Pleocyemata</taxon>
        <taxon>Brachyura</taxon>
        <taxon>Eubrachyura</taxon>
        <taxon>Portunoidea</taxon>
        <taxon>Portunidae</taxon>
        <taxon>Portuninae</taxon>
        <taxon>Scylla</taxon>
    </lineage>
</organism>
<keyword evidence="1" id="KW-0378">Hydrolase</keyword>
<dbReference type="EMBL" id="JARAKH010000021">
    <property type="protein sequence ID" value="KAK8392983.1"/>
    <property type="molecule type" value="Genomic_DNA"/>
</dbReference>
<feature type="compositionally biased region" description="Low complexity" evidence="6">
    <location>
        <begin position="402"/>
        <end position="412"/>
    </location>
</feature>
<evidence type="ECO:0000256" key="4">
    <source>
        <dbReference type="ARBA" id="ARBA00023295"/>
    </source>
</evidence>
<evidence type="ECO:0000259" key="8">
    <source>
        <dbReference type="PROSITE" id="PS50015"/>
    </source>
</evidence>
<evidence type="ECO:0000256" key="2">
    <source>
        <dbReference type="ARBA" id="ARBA00023157"/>
    </source>
</evidence>
<keyword evidence="10" id="KW-1185">Reference proteome</keyword>
<evidence type="ECO:0000256" key="6">
    <source>
        <dbReference type="SAM" id="MobiDB-lite"/>
    </source>
</evidence>
<dbReference type="InterPro" id="IPR029052">
    <property type="entry name" value="Metallo-depent_PP-like"/>
</dbReference>
<keyword evidence="4" id="KW-0326">Glycosidase</keyword>
<accession>A0AAW0TYX5</accession>
<evidence type="ECO:0000256" key="5">
    <source>
        <dbReference type="ARBA" id="ARBA00047268"/>
    </source>
</evidence>
<dbReference type="GO" id="GO:0016020">
    <property type="term" value="C:membrane"/>
    <property type="evidence" value="ECO:0007669"/>
    <property type="project" value="GOC"/>
</dbReference>
<gene>
    <name evidence="9" type="ORF">O3P69_013191</name>
</gene>
<evidence type="ECO:0000256" key="7">
    <source>
        <dbReference type="SAM" id="SignalP"/>
    </source>
</evidence>
<feature type="signal peptide" evidence="7">
    <location>
        <begin position="1"/>
        <end position="22"/>
    </location>
</feature>
<dbReference type="GO" id="GO:0016798">
    <property type="term" value="F:hydrolase activity, acting on glycosyl bonds"/>
    <property type="evidence" value="ECO:0007669"/>
    <property type="project" value="UniProtKB-KW"/>
</dbReference>
<dbReference type="GO" id="GO:0005615">
    <property type="term" value="C:extracellular space"/>
    <property type="evidence" value="ECO:0007669"/>
    <property type="project" value="TreeGrafter"/>
</dbReference>
<comment type="catalytic activity">
    <reaction evidence="5">
        <text>a sphingomyelin + H2O = phosphocholine + an N-acylsphing-4-enine + H(+)</text>
        <dbReference type="Rhea" id="RHEA:19253"/>
        <dbReference type="ChEBI" id="CHEBI:15377"/>
        <dbReference type="ChEBI" id="CHEBI:15378"/>
        <dbReference type="ChEBI" id="CHEBI:17636"/>
        <dbReference type="ChEBI" id="CHEBI:52639"/>
        <dbReference type="ChEBI" id="CHEBI:295975"/>
        <dbReference type="EC" id="3.1.4.12"/>
    </reaction>
    <physiologicalReaction direction="left-to-right" evidence="5">
        <dbReference type="Rhea" id="RHEA:19254"/>
    </physiologicalReaction>
</comment>
<sequence>MGGQVTLLIVVLAALLGTPAMAQRTPWLAPKGTQLSRAALLRERLHNPVVGPEDNLPMERGAAAASAVCLECQLAVVVLQEQLAAGMNMTSLVVEGIVVCSTTLGYTLSFCEGFVPMIMPIIHHVLTTNEVTPKDACGELFSYFGCTTNDPKREWSVAIQGEKPAVVPVTPPEPDAPRMKVLHLADIHMDPYYRSGTNAVCPDDLCCREESGVAESPEAEAWYWGDYRHCGTPPYMLEDLFIHASTTHPDIDYIVWTGDAVPHNEWSTSPEYNVEIVREVNSMIQKYFPEAPVFPVVGNHEMSPLDQFPEPGKAPEQFAADWLYEGLASQWSSLVPDLDLTTVKHAAYYSVLLRPGFRIISFNSMFGYSNNMWLVANSQDPASELAWLEGELKQGRGGRGAGAPSRPRASRYPGGGANLVPRVQQDRRQVREHHPRTVLRPHPLRRVRGVSRRRKTDGCGLYCTQPDPVVRPQPSLPHLLY</sequence>
<dbReference type="Gene3D" id="3.60.21.10">
    <property type="match status" value="1"/>
</dbReference>
<feature type="chain" id="PRO_5043609404" description="Saposin B-type domain-containing protein" evidence="7">
    <location>
        <begin position="23"/>
        <end position="481"/>
    </location>
</feature>
<proteinExistence type="predicted"/>
<dbReference type="GO" id="GO:0061750">
    <property type="term" value="F:acid sphingomyelin phosphodiesterase activity"/>
    <property type="evidence" value="ECO:0007669"/>
    <property type="project" value="TreeGrafter"/>
</dbReference>
<dbReference type="PANTHER" id="PTHR10340:SF29">
    <property type="entry name" value="SPHINGOMYELIN PHOSPHODIESTERASE"/>
    <property type="match status" value="1"/>
</dbReference>
<dbReference type="GO" id="GO:0005764">
    <property type="term" value="C:lysosome"/>
    <property type="evidence" value="ECO:0007669"/>
    <property type="project" value="TreeGrafter"/>
</dbReference>
<dbReference type="SUPFAM" id="SSF56300">
    <property type="entry name" value="Metallo-dependent phosphatases"/>
    <property type="match status" value="1"/>
</dbReference>
<comment type="caution">
    <text evidence="9">The sequence shown here is derived from an EMBL/GenBank/DDBJ whole genome shotgun (WGS) entry which is preliminary data.</text>
</comment>
<dbReference type="InterPro" id="IPR008139">
    <property type="entry name" value="SaposinB_dom"/>
</dbReference>
<dbReference type="Proteomes" id="UP001487740">
    <property type="component" value="Unassembled WGS sequence"/>
</dbReference>